<dbReference type="AlphaFoldDB" id="W0V2N2"/>
<dbReference type="eggNOG" id="COG2990">
    <property type="taxonomic scope" value="Bacteria"/>
</dbReference>
<dbReference type="EMBL" id="HG322949">
    <property type="protein sequence ID" value="CDG81608.1"/>
    <property type="molecule type" value="Genomic_DNA"/>
</dbReference>
<dbReference type="RefSeq" id="WP_051780280.1">
    <property type="nucleotide sequence ID" value="NZ_BCTH01000029.1"/>
</dbReference>
<evidence type="ECO:0000313" key="2">
    <source>
        <dbReference type="EMBL" id="CDG81608.1"/>
    </source>
</evidence>
<dbReference type="PANTHER" id="PTHR38785">
    <property type="entry name" value="HOMOLOG OF VIRK"/>
    <property type="match status" value="1"/>
</dbReference>
<dbReference type="PANTHER" id="PTHR38785:SF1">
    <property type="entry name" value="HOMOLOG OF VIRK"/>
    <property type="match status" value="1"/>
</dbReference>
<dbReference type="STRING" id="1349767.GJA_952"/>
<evidence type="ECO:0000313" key="3">
    <source>
        <dbReference type="Proteomes" id="UP000027604"/>
    </source>
</evidence>
<protein>
    <recommendedName>
        <fullName evidence="4">DUF535 domain-containing protein</fullName>
    </recommendedName>
</protein>
<accession>W0V2N2</accession>
<reference evidence="2 3" key="1">
    <citation type="journal article" date="2015" name="Genome Announc.">
        <title>Genome Sequence of Mushroom Soft-Rot Pathogen Janthinobacterium agaricidamnosum.</title>
        <authorList>
            <person name="Graupner K."/>
            <person name="Lackner G."/>
            <person name="Hertweck C."/>
        </authorList>
    </citation>
    <scope>NUCLEOTIDE SEQUENCE [LARGE SCALE GENOMIC DNA]</scope>
    <source>
        <strain evidence="3">NBRC 102515 / DSM 9628</strain>
    </source>
</reference>
<sequence length="331" mass="36568">MTQSITIRSGLANTNGFTYLRELIKLSVRAQLHRRQTRDWLALLNSQPLLSDLLKACPRLMYKIYRPYFSNSMSCAQRLGLLMAHYRFVADHGLGNIVRQAARAPLQLGSVAGKSGALYGIQLRTINAMEREGELILQLTHGVSVIYSVAFSFIGNGSGTDVGIGCLQGPNQGDTMGLVREATRDLHGMRPKSLMVRLVRQLGHDYGCQRLILVSNQNRTVHGATKKGLVHADYNELWQEMGAHLRADGDFELDCDNLAPPVMEEIASKKRSEARKRHETLCAIIDHVRSGLNAPHGPLKPAVPVLTLVPSRPSPQVHLHNSDNPYDTAVA</sequence>
<dbReference type="Proteomes" id="UP000027604">
    <property type="component" value="Chromosome I"/>
</dbReference>
<evidence type="ECO:0000256" key="1">
    <source>
        <dbReference type="SAM" id="MobiDB-lite"/>
    </source>
</evidence>
<feature type="region of interest" description="Disordered" evidence="1">
    <location>
        <begin position="312"/>
        <end position="331"/>
    </location>
</feature>
<dbReference type="OrthoDB" id="1238765at2"/>
<organism evidence="2 3">
    <name type="scientific">Janthinobacterium agaricidamnosum NBRC 102515 = DSM 9628</name>
    <dbReference type="NCBI Taxonomy" id="1349767"/>
    <lineage>
        <taxon>Bacteria</taxon>
        <taxon>Pseudomonadati</taxon>
        <taxon>Pseudomonadota</taxon>
        <taxon>Betaproteobacteria</taxon>
        <taxon>Burkholderiales</taxon>
        <taxon>Oxalobacteraceae</taxon>
        <taxon>Janthinobacterium</taxon>
    </lineage>
</organism>
<name>W0V2N2_9BURK</name>
<keyword evidence="3" id="KW-1185">Reference proteome</keyword>
<evidence type="ECO:0008006" key="4">
    <source>
        <dbReference type="Google" id="ProtNLM"/>
    </source>
</evidence>
<dbReference type="GO" id="GO:0006974">
    <property type="term" value="P:DNA damage response"/>
    <property type="evidence" value="ECO:0007669"/>
    <property type="project" value="TreeGrafter"/>
</dbReference>
<proteinExistence type="predicted"/>
<dbReference type="Pfam" id="PF04393">
    <property type="entry name" value="DUF535"/>
    <property type="match status" value="1"/>
</dbReference>
<gene>
    <name evidence="2" type="ORF">GJA_952</name>
</gene>
<dbReference type="KEGG" id="jag:GJA_952"/>
<dbReference type="PATRIC" id="fig|1349767.4.peg.2688"/>
<dbReference type="HOGENOM" id="CLU_065818_1_0_4"/>
<dbReference type="InterPro" id="IPR007488">
    <property type="entry name" value="DUF535"/>
</dbReference>